<dbReference type="InterPro" id="IPR011598">
    <property type="entry name" value="bHLH_dom"/>
</dbReference>
<dbReference type="FunCoup" id="A0A6L2PB07">
    <property type="interactions" value="4"/>
</dbReference>
<feature type="compositionally biased region" description="Low complexity" evidence="3">
    <location>
        <begin position="280"/>
        <end position="303"/>
    </location>
</feature>
<feature type="domain" description="BHLH" evidence="4">
    <location>
        <begin position="129"/>
        <end position="199"/>
    </location>
</feature>
<dbReference type="PROSITE" id="PS50888">
    <property type="entry name" value="BHLH"/>
    <property type="match status" value="1"/>
</dbReference>
<feature type="region of interest" description="Disordered" evidence="3">
    <location>
        <begin position="279"/>
        <end position="311"/>
    </location>
</feature>
<evidence type="ECO:0000259" key="4">
    <source>
        <dbReference type="PROSITE" id="PS50888"/>
    </source>
</evidence>
<dbReference type="GO" id="GO:0046983">
    <property type="term" value="F:protein dimerization activity"/>
    <property type="evidence" value="ECO:0007669"/>
    <property type="project" value="InterPro"/>
</dbReference>
<dbReference type="AlphaFoldDB" id="A0A6L2PB07"/>
<dbReference type="GO" id="GO:0090575">
    <property type="term" value="C:RNA polymerase II transcription regulator complex"/>
    <property type="evidence" value="ECO:0007669"/>
    <property type="project" value="TreeGrafter"/>
</dbReference>
<dbReference type="PANTHER" id="PTHR13935">
    <property type="entry name" value="ACHAETE-SCUTE TRANSCRIPTION FACTOR-RELATED"/>
    <property type="match status" value="1"/>
</dbReference>
<name>A0A6L2PB07_COPFO</name>
<dbReference type="Pfam" id="PF00010">
    <property type="entry name" value="HLH"/>
    <property type="match status" value="1"/>
</dbReference>
<dbReference type="GO" id="GO:0030182">
    <property type="term" value="P:neuron differentiation"/>
    <property type="evidence" value="ECO:0007669"/>
    <property type="project" value="TreeGrafter"/>
</dbReference>
<dbReference type="GO" id="GO:0050767">
    <property type="term" value="P:regulation of neurogenesis"/>
    <property type="evidence" value="ECO:0007669"/>
    <property type="project" value="TreeGrafter"/>
</dbReference>
<dbReference type="OrthoDB" id="5976910at2759"/>
<protein>
    <recommendedName>
        <fullName evidence="4">BHLH domain-containing protein</fullName>
    </recommendedName>
</protein>
<dbReference type="PANTHER" id="PTHR13935:SF153">
    <property type="entry name" value="ACHAETE-SCUTE FAMILY BHLH TRANSCRIPTION FACTOR 1"/>
    <property type="match status" value="1"/>
</dbReference>
<gene>
    <name evidence="5" type="ORF">Cfor_00802</name>
</gene>
<keyword evidence="6" id="KW-1185">Reference proteome</keyword>
<dbReference type="SMART" id="SM00353">
    <property type="entry name" value="HLH"/>
    <property type="match status" value="1"/>
</dbReference>
<evidence type="ECO:0000256" key="1">
    <source>
        <dbReference type="ARBA" id="ARBA00022473"/>
    </source>
</evidence>
<keyword evidence="2" id="KW-0524">Neurogenesis</keyword>
<evidence type="ECO:0000313" key="6">
    <source>
        <dbReference type="Proteomes" id="UP000502823"/>
    </source>
</evidence>
<dbReference type="SUPFAM" id="SSF47459">
    <property type="entry name" value="HLH, helix-loop-helix DNA-binding domain"/>
    <property type="match status" value="1"/>
</dbReference>
<dbReference type="GO" id="GO:0000981">
    <property type="term" value="F:DNA-binding transcription factor activity, RNA polymerase II-specific"/>
    <property type="evidence" value="ECO:0007669"/>
    <property type="project" value="TreeGrafter"/>
</dbReference>
<dbReference type="GO" id="GO:0007423">
    <property type="term" value="P:sensory organ development"/>
    <property type="evidence" value="ECO:0007669"/>
    <property type="project" value="TreeGrafter"/>
</dbReference>
<dbReference type="EMBL" id="BLKM01000150">
    <property type="protein sequence ID" value="GFG29526.1"/>
    <property type="molecule type" value="Genomic_DNA"/>
</dbReference>
<accession>A0A6L2PB07</accession>
<dbReference type="InterPro" id="IPR015660">
    <property type="entry name" value="MASH1/Ascl1a-like"/>
</dbReference>
<proteinExistence type="predicted"/>
<evidence type="ECO:0000256" key="3">
    <source>
        <dbReference type="SAM" id="MobiDB-lite"/>
    </source>
</evidence>
<comment type="caution">
    <text evidence="5">The sequence shown here is derived from an EMBL/GenBank/DDBJ whole genome shotgun (WGS) entry which is preliminary data.</text>
</comment>
<dbReference type="GO" id="GO:0000977">
    <property type="term" value="F:RNA polymerase II transcription regulatory region sequence-specific DNA binding"/>
    <property type="evidence" value="ECO:0007669"/>
    <property type="project" value="TreeGrafter"/>
</dbReference>
<dbReference type="Proteomes" id="UP000502823">
    <property type="component" value="Unassembled WGS sequence"/>
</dbReference>
<dbReference type="GO" id="GO:0045944">
    <property type="term" value="P:positive regulation of transcription by RNA polymerase II"/>
    <property type="evidence" value="ECO:0007669"/>
    <property type="project" value="TreeGrafter"/>
</dbReference>
<dbReference type="InterPro" id="IPR036638">
    <property type="entry name" value="HLH_DNA-bd_sf"/>
</dbReference>
<feature type="region of interest" description="Disordered" evidence="3">
    <location>
        <begin position="165"/>
        <end position="184"/>
    </location>
</feature>
<dbReference type="InParanoid" id="A0A6L2PB07"/>
<organism evidence="5 6">
    <name type="scientific">Coptotermes formosanus</name>
    <name type="common">Formosan subterranean termite</name>
    <dbReference type="NCBI Taxonomy" id="36987"/>
    <lineage>
        <taxon>Eukaryota</taxon>
        <taxon>Metazoa</taxon>
        <taxon>Ecdysozoa</taxon>
        <taxon>Arthropoda</taxon>
        <taxon>Hexapoda</taxon>
        <taxon>Insecta</taxon>
        <taxon>Pterygota</taxon>
        <taxon>Neoptera</taxon>
        <taxon>Polyneoptera</taxon>
        <taxon>Dictyoptera</taxon>
        <taxon>Blattodea</taxon>
        <taxon>Blattoidea</taxon>
        <taxon>Termitoidae</taxon>
        <taxon>Rhinotermitidae</taxon>
        <taxon>Coptotermes</taxon>
    </lineage>
</organism>
<evidence type="ECO:0000313" key="5">
    <source>
        <dbReference type="EMBL" id="GFG29526.1"/>
    </source>
</evidence>
<evidence type="ECO:0000256" key="2">
    <source>
        <dbReference type="ARBA" id="ARBA00022902"/>
    </source>
</evidence>
<keyword evidence="1" id="KW-0217">Developmental protein</keyword>
<reference evidence="6" key="1">
    <citation type="submission" date="2020-01" db="EMBL/GenBank/DDBJ databases">
        <title>Draft genome sequence of the Termite Coptotermes fromosanus.</title>
        <authorList>
            <person name="Itakura S."/>
            <person name="Yosikawa Y."/>
            <person name="Umezawa K."/>
        </authorList>
    </citation>
    <scope>NUCLEOTIDE SEQUENCE [LARGE SCALE GENOMIC DNA]</scope>
</reference>
<dbReference type="Gene3D" id="4.10.280.10">
    <property type="entry name" value="Helix-loop-helix DNA-binding domain"/>
    <property type="match status" value="1"/>
</dbReference>
<sequence>MAAATTLSVMTLGPQQKTMTNLVQPSTSAPSPCVIVTTTGTSGTQHQSSHILPSPLHHPATAAKTVLVQQKRAVTPASTSSTDTSRTSVVVNMSASSTNTADTLRCKRRINFSHNTHLTYSGLPGHQPASVARRNARERNRVKQVNNGFATLRSHIPLSVAAALSSSAGSGSGSGGRGTSKKLSKVETLRMAVEYIRSLQQLLDDHAAETSSTTSSTNEAVSSALTTTTNETGYYSSSPESSVTILTTTTTLPVGAQHFGHHTSGGSHPLLIQQQATLTGSSLSPPCSEASSSPTPSYASEGSGSAVSSYAPTSVYQQENYEPMSPEDEELLDVIAWWQQSQ</sequence>